<dbReference type="PANTHER" id="PTHR38787">
    <property type="entry name" value="REGULATORY P DOMAIN-CONTAINING PROTEIN"/>
    <property type="match status" value="1"/>
</dbReference>
<dbReference type="SUPFAM" id="SSF51004">
    <property type="entry name" value="C-terminal (heme d1) domain of cytochrome cd1-nitrite reductase"/>
    <property type="match status" value="1"/>
</dbReference>
<dbReference type="OrthoDB" id="2099887at2759"/>
<name>A0A0A1TII6_9HYPO</name>
<dbReference type="Proteomes" id="UP000039046">
    <property type="component" value="Unassembled WGS sequence"/>
</dbReference>
<dbReference type="EMBL" id="CDHN01000007">
    <property type="protein sequence ID" value="CEJ94824.1"/>
    <property type="molecule type" value="Genomic_DNA"/>
</dbReference>
<accession>A0A0A1TII6</accession>
<evidence type="ECO:0000313" key="3">
    <source>
        <dbReference type="Proteomes" id="UP000039046"/>
    </source>
</evidence>
<evidence type="ECO:0000313" key="2">
    <source>
        <dbReference type="EMBL" id="CEJ94824.1"/>
    </source>
</evidence>
<dbReference type="HOGENOM" id="CLU_031217_0_0_1"/>
<dbReference type="InterPro" id="IPR027589">
    <property type="entry name" value="Choice_anch_B"/>
</dbReference>
<evidence type="ECO:0008006" key="4">
    <source>
        <dbReference type="Google" id="ProtNLM"/>
    </source>
</evidence>
<gene>
    <name evidence="2" type="ORF">VHEMI10333</name>
</gene>
<dbReference type="InterPro" id="IPR011048">
    <property type="entry name" value="Haem_d1_sf"/>
</dbReference>
<dbReference type="NCBIfam" id="TIGR04312">
    <property type="entry name" value="choice_anch_B"/>
    <property type="match status" value="1"/>
</dbReference>
<organism evidence="2 3">
    <name type="scientific">[Torrubiella] hemipterigena</name>
    <dbReference type="NCBI Taxonomy" id="1531966"/>
    <lineage>
        <taxon>Eukaryota</taxon>
        <taxon>Fungi</taxon>
        <taxon>Dikarya</taxon>
        <taxon>Ascomycota</taxon>
        <taxon>Pezizomycotina</taxon>
        <taxon>Sordariomycetes</taxon>
        <taxon>Hypocreomycetidae</taxon>
        <taxon>Hypocreales</taxon>
        <taxon>Clavicipitaceae</taxon>
        <taxon>Clavicipitaceae incertae sedis</taxon>
        <taxon>'Torrubiella' clade</taxon>
    </lineage>
</organism>
<keyword evidence="1" id="KW-0732">Signal</keyword>
<feature type="chain" id="PRO_5001979731" description="Regulatory P domain-containing protein" evidence="1">
    <location>
        <begin position="21"/>
        <end position="463"/>
    </location>
</feature>
<dbReference type="GO" id="GO:0005576">
    <property type="term" value="C:extracellular region"/>
    <property type="evidence" value="ECO:0007669"/>
    <property type="project" value="TreeGrafter"/>
</dbReference>
<dbReference type="PANTHER" id="PTHR38787:SF3">
    <property type="entry name" value="REGULATORY P DOMAIN-CONTAINING PROTEIN"/>
    <property type="match status" value="1"/>
</dbReference>
<sequence length="463" mass="50672">MHFSVTTAVVGLATISAALPQGELWTADNLNDVEPVDAVPMEDLRAMKLKFAKEQEEAGFFDAGRYPSTMAAKKCEGGKAGDFKCQGVDLMGFLSHEAMKSKTRAGNDVWGWTSPDGREIAIIGQRDNTGFAEVMKDGSLVFLANLPTASGNDMWRDIKTIGDYAYIVADVANHGMQVVDMKKILAIDPKSPKTLSKSDLTAHYTGFGACHNVVATPSTNTVYCALTMSNNCGGKLAPVDVSDPANPKGLPCIKGGMRVHDAMCVIYDGPDTKYKGKEICLDFDEKQFTIVDMTDKNNGKEVAKKTYNGLRYTHQGWWTDNTHRFILLGDELDEGKTDIAKDMHTRTFIIDAKDLANPVFTGVYRSPAKAIDHNLFSIDGIAYMANYNAGMRVVDTRSLAEDPTGKGMKEIAYFDIYPDDDNGKEKLGWVGSWGVYPYFKSGHIIISGIERGAFSVKLQKGVL</sequence>
<dbReference type="STRING" id="1531966.A0A0A1TII6"/>
<feature type="signal peptide" evidence="1">
    <location>
        <begin position="1"/>
        <end position="20"/>
    </location>
</feature>
<proteinExistence type="predicted"/>
<reference evidence="2 3" key="1">
    <citation type="journal article" date="2015" name="Genome Announc.">
        <title>Draft Genome Sequence and Gene Annotation of the Entomopathogenic Fungus Verticillium hemipterigenum.</title>
        <authorList>
            <person name="Horn F."/>
            <person name="Habel A."/>
            <person name="Scharf D.H."/>
            <person name="Dworschak J."/>
            <person name="Brakhage A.A."/>
            <person name="Guthke R."/>
            <person name="Hertweck C."/>
            <person name="Linde J."/>
        </authorList>
    </citation>
    <scope>NUCLEOTIDE SEQUENCE [LARGE SCALE GENOMIC DNA]</scope>
</reference>
<protein>
    <recommendedName>
        <fullName evidence="4">Regulatory P domain-containing protein</fullName>
    </recommendedName>
</protein>
<keyword evidence="3" id="KW-1185">Reference proteome</keyword>
<evidence type="ECO:0000256" key="1">
    <source>
        <dbReference type="SAM" id="SignalP"/>
    </source>
</evidence>
<dbReference type="AlphaFoldDB" id="A0A0A1TII6"/>